<keyword evidence="4" id="KW-0812">Transmembrane</keyword>
<keyword evidence="4" id="KW-1133">Transmembrane helix</keyword>
<protein>
    <recommendedName>
        <fullName evidence="5">GB1/RHD3-type G domain-containing protein</fullName>
    </recommendedName>
</protein>
<dbReference type="PANTHER" id="PTHR10751">
    <property type="entry name" value="GUANYLATE BINDING PROTEIN"/>
    <property type="match status" value="1"/>
</dbReference>
<evidence type="ECO:0000313" key="7">
    <source>
        <dbReference type="Proteomes" id="UP000314987"/>
    </source>
</evidence>
<reference evidence="7" key="1">
    <citation type="submission" date="2018-12" db="EMBL/GenBank/DDBJ databases">
        <authorList>
            <person name="Yazar S."/>
        </authorList>
    </citation>
    <scope>NUCLEOTIDE SEQUENCE [LARGE SCALE GENOMIC DNA]</scope>
</reference>
<dbReference type="InterPro" id="IPR030386">
    <property type="entry name" value="G_GB1_RHD3_dom"/>
</dbReference>
<reference evidence="6" key="2">
    <citation type="submission" date="2025-08" db="UniProtKB">
        <authorList>
            <consortium name="Ensembl"/>
        </authorList>
    </citation>
    <scope>IDENTIFICATION</scope>
</reference>
<evidence type="ECO:0000256" key="4">
    <source>
        <dbReference type="SAM" id="Phobius"/>
    </source>
</evidence>
<dbReference type="GO" id="GO:0005525">
    <property type="term" value="F:GTP binding"/>
    <property type="evidence" value="ECO:0007669"/>
    <property type="project" value="UniProtKB-KW"/>
</dbReference>
<evidence type="ECO:0000256" key="2">
    <source>
        <dbReference type="ARBA" id="ARBA00023134"/>
    </source>
</evidence>
<dbReference type="InterPro" id="IPR027417">
    <property type="entry name" value="P-loop_NTPase"/>
</dbReference>
<dbReference type="AlphaFoldDB" id="A0A4X2LWC4"/>
<organism evidence="6 7">
    <name type="scientific">Vombatus ursinus</name>
    <name type="common">Common wombat</name>
    <dbReference type="NCBI Taxonomy" id="29139"/>
    <lineage>
        <taxon>Eukaryota</taxon>
        <taxon>Metazoa</taxon>
        <taxon>Chordata</taxon>
        <taxon>Craniata</taxon>
        <taxon>Vertebrata</taxon>
        <taxon>Euteleostomi</taxon>
        <taxon>Mammalia</taxon>
        <taxon>Metatheria</taxon>
        <taxon>Diprotodontia</taxon>
        <taxon>Vombatidae</taxon>
        <taxon>Vombatus</taxon>
    </lineage>
</organism>
<proteinExistence type="inferred from homology"/>
<dbReference type="InterPro" id="IPR015894">
    <property type="entry name" value="Guanylate-bd_N"/>
</dbReference>
<keyword evidence="4" id="KW-0472">Membrane</keyword>
<accession>A0A4X2LWC4</accession>
<sequence length="104" mass="11074">MASAVPMEAPTCLVENRNGELMVNHQAMWILTSITKPVVVVAIVGPYHTGKSYLMNRLARKNTGKPKCSSIKNVCVTLKMGKCPVPGCCPLAACLLLAVSLTSC</sequence>
<dbReference type="Proteomes" id="UP000314987">
    <property type="component" value="Unassembled WGS sequence"/>
</dbReference>
<dbReference type="Pfam" id="PF02263">
    <property type="entry name" value="GBP"/>
    <property type="match status" value="1"/>
</dbReference>
<dbReference type="GeneTree" id="ENSGT00940000154265"/>
<keyword evidence="1" id="KW-0547">Nucleotide-binding</keyword>
<reference evidence="6" key="3">
    <citation type="submission" date="2025-09" db="UniProtKB">
        <authorList>
            <consortium name="Ensembl"/>
        </authorList>
    </citation>
    <scope>IDENTIFICATION</scope>
</reference>
<comment type="similarity">
    <text evidence="3">Belongs to the TRAFAC class dynamin-like GTPase superfamily. GB1/RHD3 GTPase family.</text>
</comment>
<dbReference type="PROSITE" id="PS51715">
    <property type="entry name" value="G_GB1_RHD3"/>
    <property type="match status" value="1"/>
</dbReference>
<feature type="domain" description="GB1/RHD3-type G" evidence="5">
    <location>
        <begin position="35"/>
        <end position="104"/>
    </location>
</feature>
<evidence type="ECO:0000256" key="3">
    <source>
        <dbReference type="PROSITE-ProRule" id="PRU01052"/>
    </source>
</evidence>
<evidence type="ECO:0000313" key="6">
    <source>
        <dbReference type="Ensembl" id="ENSVURP00010025881.1"/>
    </source>
</evidence>
<evidence type="ECO:0000259" key="5">
    <source>
        <dbReference type="PROSITE" id="PS51715"/>
    </source>
</evidence>
<dbReference type="SUPFAM" id="SSF52540">
    <property type="entry name" value="P-loop containing nucleoside triphosphate hydrolases"/>
    <property type="match status" value="1"/>
</dbReference>
<keyword evidence="7" id="KW-1185">Reference proteome</keyword>
<dbReference type="GO" id="GO:0003924">
    <property type="term" value="F:GTPase activity"/>
    <property type="evidence" value="ECO:0007669"/>
    <property type="project" value="InterPro"/>
</dbReference>
<name>A0A4X2LWC4_VOMUR</name>
<dbReference type="Gene3D" id="3.40.50.300">
    <property type="entry name" value="P-loop containing nucleotide triphosphate hydrolases"/>
    <property type="match status" value="1"/>
</dbReference>
<dbReference type="STRING" id="29139.ENSVURP00010025881"/>
<keyword evidence="2" id="KW-0342">GTP-binding</keyword>
<feature type="transmembrane region" description="Helical" evidence="4">
    <location>
        <begin position="27"/>
        <end position="47"/>
    </location>
</feature>
<evidence type="ECO:0000256" key="1">
    <source>
        <dbReference type="ARBA" id="ARBA00022741"/>
    </source>
</evidence>
<dbReference type="Ensembl" id="ENSVURT00010029472.1">
    <property type="protein sequence ID" value="ENSVURP00010025881.1"/>
    <property type="gene ID" value="ENSVURG00010019830.1"/>
</dbReference>